<dbReference type="InterPro" id="IPR039426">
    <property type="entry name" value="TonB-dep_rcpt-like"/>
</dbReference>
<evidence type="ECO:0000259" key="20">
    <source>
        <dbReference type="Pfam" id="PF07715"/>
    </source>
</evidence>
<reference evidence="21 22" key="1">
    <citation type="submission" date="2023-10" db="EMBL/GenBank/DDBJ databases">
        <title>Characteristics and mechanism of a salt-tolerant marine origin heterotrophic nitrifying- aerobic denitrifying bacteria Marinobacter xestospongiae HN1.</title>
        <authorList>
            <person name="Qi R."/>
        </authorList>
    </citation>
    <scope>NUCLEOTIDE SEQUENCE [LARGE SCALE GENOMIC DNA]</scope>
    <source>
        <strain evidence="21 22">HN1</strain>
    </source>
</reference>
<keyword evidence="8" id="KW-0408">Iron</keyword>
<evidence type="ECO:0000256" key="4">
    <source>
        <dbReference type="ARBA" id="ARBA00022452"/>
    </source>
</evidence>
<keyword evidence="6 14" id="KW-0812">Transmembrane</keyword>
<keyword evidence="11 14" id="KW-0472">Membrane</keyword>
<dbReference type="PANTHER" id="PTHR32552:SF74">
    <property type="entry name" value="HYDROXAMATE SIDEROPHORE RECEPTOR FHUE"/>
    <property type="match status" value="1"/>
</dbReference>
<dbReference type="InterPro" id="IPR010105">
    <property type="entry name" value="TonB_sidphr_rcpt"/>
</dbReference>
<evidence type="ECO:0000256" key="1">
    <source>
        <dbReference type="ARBA" id="ARBA00004571"/>
    </source>
</evidence>
<dbReference type="CDD" id="cd01347">
    <property type="entry name" value="ligand_gated_channel"/>
    <property type="match status" value="1"/>
</dbReference>
<evidence type="ECO:0000256" key="6">
    <source>
        <dbReference type="ARBA" id="ARBA00022692"/>
    </source>
</evidence>
<feature type="domain" description="TonB-dependent receptor plug" evidence="20">
    <location>
        <begin position="86"/>
        <end position="187"/>
    </location>
</feature>
<evidence type="ECO:0000256" key="7">
    <source>
        <dbReference type="ARBA" id="ARBA00022729"/>
    </source>
</evidence>
<feature type="short sequence motif" description="TonB C-terminal box" evidence="15">
    <location>
        <begin position="720"/>
        <end position="737"/>
    </location>
</feature>
<evidence type="ECO:0000256" key="12">
    <source>
        <dbReference type="ARBA" id="ARBA00023170"/>
    </source>
</evidence>
<name>A0ABU3VW01_9GAMM</name>
<evidence type="ECO:0000256" key="13">
    <source>
        <dbReference type="ARBA" id="ARBA00023237"/>
    </source>
</evidence>
<evidence type="ECO:0000256" key="11">
    <source>
        <dbReference type="ARBA" id="ARBA00023136"/>
    </source>
</evidence>
<feature type="signal peptide" evidence="18">
    <location>
        <begin position="1"/>
        <end position="31"/>
    </location>
</feature>
<evidence type="ECO:0000256" key="14">
    <source>
        <dbReference type="PROSITE-ProRule" id="PRU01360"/>
    </source>
</evidence>
<dbReference type="PANTHER" id="PTHR32552">
    <property type="entry name" value="FERRICHROME IRON RECEPTOR-RELATED"/>
    <property type="match status" value="1"/>
</dbReference>
<keyword evidence="5" id="KW-0410">Iron transport</keyword>
<feature type="region of interest" description="Disordered" evidence="17">
    <location>
        <begin position="33"/>
        <end position="72"/>
    </location>
</feature>
<keyword evidence="12 21" id="KW-0675">Receptor</keyword>
<feature type="chain" id="PRO_5046904930" evidence="18">
    <location>
        <begin position="32"/>
        <end position="737"/>
    </location>
</feature>
<dbReference type="Pfam" id="PF07715">
    <property type="entry name" value="Plug"/>
    <property type="match status" value="1"/>
</dbReference>
<dbReference type="PROSITE" id="PS01156">
    <property type="entry name" value="TONB_DEPENDENT_REC_2"/>
    <property type="match status" value="1"/>
</dbReference>
<dbReference type="PROSITE" id="PS51318">
    <property type="entry name" value="TAT"/>
    <property type="match status" value="1"/>
</dbReference>
<dbReference type="InterPro" id="IPR000531">
    <property type="entry name" value="Beta-barrel_TonB"/>
</dbReference>
<evidence type="ECO:0000259" key="19">
    <source>
        <dbReference type="Pfam" id="PF00593"/>
    </source>
</evidence>
<dbReference type="InterPro" id="IPR010917">
    <property type="entry name" value="TonB_rcpt_CS"/>
</dbReference>
<gene>
    <name evidence="21" type="ORF">RYS15_06545</name>
</gene>
<evidence type="ECO:0000256" key="2">
    <source>
        <dbReference type="ARBA" id="ARBA00009810"/>
    </source>
</evidence>
<keyword evidence="7 18" id="KW-0732">Signal</keyword>
<evidence type="ECO:0000256" key="17">
    <source>
        <dbReference type="SAM" id="MobiDB-lite"/>
    </source>
</evidence>
<dbReference type="PROSITE" id="PS52016">
    <property type="entry name" value="TONB_DEPENDENT_REC_3"/>
    <property type="match status" value="1"/>
</dbReference>
<evidence type="ECO:0000256" key="9">
    <source>
        <dbReference type="ARBA" id="ARBA00023065"/>
    </source>
</evidence>
<comment type="similarity">
    <text evidence="2 14 16">Belongs to the TonB-dependent receptor family.</text>
</comment>
<evidence type="ECO:0000256" key="18">
    <source>
        <dbReference type="SAM" id="SignalP"/>
    </source>
</evidence>
<evidence type="ECO:0000256" key="3">
    <source>
        <dbReference type="ARBA" id="ARBA00022448"/>
    </source>
</evidence>
<protein>
    <submittedName>
        <fullName evidence="21">TonB-dependent siderophore receptor</fullName>
    </submittedName>
</protein>
<keyword evidence="4 14" id="KW-1134">Transmembrane beta strand</keyword>
<dbReference type="InterPro" id="IPR012910">
    <property type="entry name" value="Plug_dom"/>
</dbReference>
<evidence type="ECO:0000313" key="22">
    <source>
        <dbReference type="Proteomes" id="UP001269819"/>
    </source>
</evidence>
<keyword evidence="3 14" id="KW-0813">Transport</keyword>
<dbReference type="Pfam" id="PF00593">
    <property type="entry name" value="TonB_dep_Rec_b-barrel"/>
    <property type="match status" value="1"/>
</dbReference>
<evidence type="ECO:0000256" key="16">
    <source>
        <dbReference type="RuleBase" id="RU003357"/>
    </source>
</evidence>
<dbReference type="Gene3D" id="2.40.170.20">
    <property type="entry name" value="TonB-dependent receptor, beta-barrel domain"/>
    <property type="match status" value="1"/>
</dbReference>
<organism evidence="21 22">
    <name type="scientific">Marinobacter xestospongiae</name>
    <dbReference type="NCBI Taxonomy" id="994319"/>
    <lineage>
        <taxon>Bacteria</taxon>
        <taxon>Pseudomonadati</taxon>
        <taxon>Pseudomonadota</taxon>
        <taxon>Gammaproteobacteria</taxon>
        <taxon>Pseudomonadales</taxon>
        <taxon>Marinobacteraceae</taxon>
        <taxon>Marinobacter</taxon>
    </lineage>
</organism>
<dbReference type="InterPro" id="IPR006311">
    <property type="entry name" value="TAT_signal"/>
</dbReference>
<keyword evidence="9" id="KW-0406">Ion transport</keyword>
<dbReference type="Proteomes" id="UP001269819">
    <property type="component" value="Unassembled WGS sequence"/>
</dbReference>
<dbReference type="InterPro" id="IPR036942">
    <property type="entry name" value="Beta-barrel_TonB_sf"/>
</dbReference>
<dbReference type="InterPro" id="IPR037066">
    <property type="entry name" value="Plug_dom_sf"/>
</dbReference>
<dbReference type="NCBIfam" id="TIGR01783">
    <property type="entry name" value="TonB-siderophor"/>
    <property type="match status" value="1"/>
</dbReference>
<evidence type="ECO:0000256" key="10">
    <source>
        <dbReference type="ARBA" id="ARBA00023077"/>
    </source>
</evidence>
<evidence type="ECO:0000313" key="21">
    <source>
        <dbReference type="EMBL" id="MDV2078335.1"/>
    </source>
</evidence>
<sequence>MSMHHSMPTRRTALSMAISLALAGLPTFAQAQAQTQDGSARSGAEAETVTLAPVEVTAEGQRRSTEGVDSYTTDVMRTATPLSLSVRETPQSVSVVTRQQIDDRKLDDITDVVKTVTGLHSRQYDTSRAAFNARGFDIDNLMVDGVPTSWRSGWSAGQTQRAMAIYDHVEIVRGATGLTTGFGNPAAAINLVRKHADSRELTGEVSVSGGRWDTYGATADVSTPLNRSGSVRGRVVASHEEGDSYQDLLENKRSVVYGVVDADLTDATAFSLGLSYQDNAPTGSTWGGLPTWYTDGTRTDWGRSKTTAADWTKWASTETAYFTTLTHRFDSGWAVEARYDRSETDGDQKLLYLGGAPDRHTGLGLRASPSRYDTERVQDTLTLAVNGPFQFGGQQHEVALGYIYSNMDFEAVNYARTGTDPGDFNRWDGSYPEPAWGATSVSDARETTEHSVYAVTRLSLSDRLTAILGGRFASYDIEGMNWLGPFEYKHSDVVTPYGGLVFDINREISAYASYADIFNPQDATDINGDALDPKSGETYELGVKGAFFDERLNASLALFRIEQDNVAAEAGTRENDQGMQVPYYRSQDGVESDGYEIDLAGQLAPGWEVSAGLSVFSARDQQGQEANTEFPRRSFKLFTRYQFQDALAPLTVGGGLTWFSEGYKETTNPVTSESERLSQGTYRLISLMARYQFAANLTAQVNVDNLMDEKYYSQTGFYNQHSFGEPRNVTATLKYRF</sequence>
<dbReference type="RefSeq" id="WP_316973123.1">
    <property type="nucleotide sequence ID" value="NZ_JAWIIJ010000003.1"/>
</dbReference>
<keyword evidence="13 14" id="KW-0998">Cell outer membrane</keyword>
<accession>A0ABU3VW01</accession>
<proteinExistence type="inferred from homology"/>
<evidence type="ECO:0000256" key="8">
    <source>
        <dbReference type="ARBA" id="ARBA00023004"/>
    </source>
</evidence>
<keyword evidence="10 16" id="KW-0798">TonB box</keyword>
<evidence type="ECO:0000256" key="15">
    <source>
        <dbReference type="PROSITE-ProRule" id="PRU10144"/>
    </source>
</evidence>
<comment type="caution">
    <text evidence="21">The sequence shown here is derived from an EMBL/GenBank/DDBJ whole genome shotgun (WGS) entry which is preliminary data.</text>
</comment>
<feature type="domain" description="TonB-dependent receptor-like beta-barrel" evidence="19">
    <location>
        <begin position="282"/>
        <end position="706"/>
    </location>
</feature>
<evidence type="ECO:0000256" key="5">
    <source>
        <dbReference type="ARBA" id="ARBA00022496"/>
    </source>
</evidence>
<dbReference type="Gene3D" id="2.170.130.10">
    <property type="entry name" value="TonB-dependent receptor, plug domain"/>
    <property type="match status" value="1"/>
</dbReference>
<comment type="subcellular location">
    <subcellularLocation>
        <location evidence="1 14">Cell outer membrane</location>
        <topology evidence="1 14">Multi-pass membrane protein</topology>
    </subcellularLocation>
</comment>
<dbReference type="SUPFAM" id="SSF56935">
    <property type="entry name" value="Porins"/>
    <property type="match status" value="1"/>
</dbReference>
<keyword evidence="22" id="KW-1185">Reference proteome</keyword>
<dbReference type="EMBL" id="JAWIIJ010000003">
    <property type="protein sequence ID" value="MDV2078335.1"/>
    <property type="molecule type" value="Genomic_DNA"/>
</dbReference>